<evidence type="ECO:0000313" key="4">
    <source>
        <dbReference type="EMBL" id="GAA0251023.1"/>
    </source>
</evidence>
<dbReference type="PRINTS" id="PR00081">
    <property type="entry name" value="GDHRDH"/>
</dbReference>
<dbReference type="EMBL" id="BAAAGX010000016">
    <property type="protein sequence ID" value="GAA0251023.1"/>
    <property type="molecule type" value="Genomic_DNA"/>
</dbReference>
<dbReference type="InterPro" id="IPR036291">
    <property type="entry name" value="NAD(P)-bd_dom_sf"/>
</dbReference>
<name>A0ABN0UHS5_9ACTN</name>
<dbReference type="InterPro" id="IPR020904">
    <property type="entry name" value="Sc_DH/Rdtase_CS"/>
</dbReference>
<dbReference type="SUPFAM" id="SSF51735">
    <property type="entry name" value="NAD(P)-binding Rossmann-fold domains"/>
    <property type="match status" value="1"/>
</dbReference>
<dbReference type="PANTHER" id="PTHR44196:SF1">
    <property type="entry name" value="DEHYDROGENASE_REDUCTASE SDR FAMILY MEMBER 7B"/>
    <property type="match status" value="1"/>
</dbReference>
<accession>A0ABN0UHS5</accession>
<organism evidence="4 5">
    <name type="scientific">Cryptosporangium japonicum</name>
    <dbReference type="NCBI Taxonomy" id="80872"/>
    <lineage>
        <taxon>Bacteria</taxon>
        <taxon>Bacillati</taxon>
        <taxon>Actinomycetota</taxon>
        <taxon>Actinomycetes</taxon>
        <taxon>Cryptosporangiales</taxon>
        <taxon>Cryptosporangiaceae</taxon>
        <taxon>Cryptosporangium</taxon>
    </lineage>
</organism>
<evidence type="ECO:0000256" key="3">
    <source>
        <dbReference type="RuleBase" id="RU000363"/>
    </source>
</evidence>
<dbReference type="PANTHER" id="PTHR44196">
    <property type="entry name" value="DEHYDROGENASE/REDUCTASE SDR FAMILY MEMBER 7B"/>
    <property type="match status" value="1"/>
</dbReference>
<keyword evidence="5" id="KW-1185">Reference proteome</keyword>
<evidence type="ECO:0000256" key="1">
    <source>
        <dbReference type="ARBA" id="ARBA00006484"/>
    </source>
</evidence>
<proteinExistence type="inferred from homology"/>
<comment type="caution">
    <text evidence="4">The sequence shown here is derived from an EMBL/GenBank/DDBJ whole genome shotgun (WGS) entry which is preliminary data.</text>
</comment>
<dbReference type="CDD" id="cd05233">
    <property type="entry name" value="SDR_c"/>
    <property type="match status" value="1"/>
</dbReference>
<dbReference type="Proteomes" id="UP001500967">
    <property type="component" value="Unassembled WGS sequence"/>
</dbReference>
<keyword evidence="2" id="KW-0560">Oxidoreductase</keyword>
<dbReference type="PRINTS" id="PR00080">
    <property type="entry name" value="SDRFAMILY"/>
</dbReference>
<gene>
    <name evidence="4" type="ORF">GCM10009539_40180</name>
</gene>
<sequence length="275" mass="29061">MRDTVAVVTGAGSGIGRALAVALAGRGARLAISDIDPVGLAETAERTNAHAEVLDVSDRAAVATYAATVKQHFGHVHQLYNNAGIADGAPSILDDGYGSFERVLGVNLWGVIHGTKEFLPHLIASGAGHVVTISSLNGYLAQAGLAAYCTSKFAVRGFTETLRSEMLRDGHPVDVTVVHPGGVKTNIALAALAAARARGETVTREQEARTRTYTDKLLRMDPDRAATIILDGVAAKRPRILVGNDARAIDALVRLAPATYPRLANWWGKRMFPPA</sequence>
<protein>
    <submittedName>
        <fullName evidence="4">SDR family NAD(P)-dependent oxidoreductase</fullName>
    </submittedName>
</protein>
<reference evidence="4 5" key="1">
    <citation type="journal article" date="2019" name="Int. J. Syst. Evol. Microbiol.">
        <title>The Global Catalogue of Microorganisms (GCM) 10K type strain sequencing project: providing services to taxonomists for standard genome sequencing and annotation.</title>
        <authorList>
            <consortium name="The Broad Institute Genomics Platform"/>
            <consortium name="The Broad Institute Genome Sequencing Center for Infectious Disease"/>
            <person name="Wu L."/>
            <person name="Ma J."/>
        </authorList>
    </citation>
    <scope>NUCLEOTIDE SEQUENCE [LARGE SCALE GENOMIC DNA]</scope>
    <source>
        <strain evidence="4 5">JCM 10425</strain>
    </source>
</reference>
<dbReference type="Gene3D" id="3.40.50.720">
    <property type="entry name" value="NAD(P)-binding Rossmann-like Domain"/>
    <property type="match status" value="1"/>
</dbReference>
<evidence type="ECO:0000313" key="5">
    <source>
        <dbReference type="Proteomes" id="UP001500967"/>
    </source>
</evidence>
<comment type="similarity">
    <text evidence="1 3">Belongs to the short-chain dehydrogenases/reductases (SDR) family.</text>
</comment>
<dbReference type="PROSITE" id="PS00061">
    <property type="entry name" value="ADH_SHORT"/>
    <property type="match status" value="1"/>
</dbReference>
<dbReference type="Pfam" id="PF00106">
    <property type="entry name" value="adh_short"/>
    <property type="match status" value="1"/>
</dbReference>
<evidence type="ECO:0000256" key="2">
    <source>
        <dbReference type="ARBA" id="ARBA00023002"/>
    </source>
</evidence>
<dbReference type="InterPro" id="IPR002347">
    <property type="entry name" value="SDR_fam"/>
</dbReference>
<dbReference type="RefSeq" id="WP_344650393.1">
    <property type="nucleotide sequence ID" value="NZ_BAAAGX010000016.1"/>
</dbReference>